<evidence type="ECO:0000313" key="2">
    <source>
        <dbReference type="Proteomes" id="UP000824881"/>
    </source>
</evidence>
<proteinExistence type="predicted"/>
<evidence type="ECO:0000313" key="1">
    <source>
        <dbReference type="EMBL" id="KAG9221521.1"/>
    </source>
</evidence>
<name>A0ACB7IV74_PLECO</name>
<accession>A0ACB7IV74</accession>
<comment type="caution">
    <text evidence="1">The sequence shown here is derived from an EMBL/GenBank/DDBJ whole genome shotgun (WGS) entry which is preliminary data.</text>
</comment>
<gene>
    <name evidence="1" type="ORF">CCMSSC00406_0009344</name>
</gene>
<dbReference type="EMBL" id="WQMT02000006">
    <property type="protein sequence ID" value="KAG9221521.1"/>
    <property type="molecule type" value="Genomic_DNA"/>
</dbReference>
<keyword evidence="2" id="KW-1185">Reference proteome</keyword>
<dbReference type="Proteomes" id="UP000824881">
    <property type="component" value="Unassembled WGS sequence"/>
</dbReference>
<reference evidence="1 2" key="1">
    <citation type="journal article" date="2021" name="Appl. Environ. Microbiol.">
        <title>Genetic linkage and physical mapping for an oyster mushroom Pleurotus cornucopiae and QTL analysis for the trait cap color.</title>
        <authorList>
            <person name="Zhang Y."/>
            <person name="Gao W."/>
            <person name="Sonnenberg A."/>
            <person name="Chen Q."/>
            <person name="Zhang J."/>
            <person name="Huang C."/>
        </authorList>
    </citation>
    <scope>NUCLEOTIDE SEQUENCE [LARGE SCALE GENOMIC DNA]</scope>
    <source>
        <strain evidence="1">CCMSSC00406</strain>
    </source>
</reference>
<organism evidence="1 2">
    <name type="scientific">Pleurotus cornucopiae</name>
    <name type="common">Cornucopia mushroom</name>
    <dbReference type="NCBI Taxonomy" id="5321"/>
    <lineage>
        <taxon>Eukaryota</taxon>
        <taxon>Fungi</taxon>
        <taxon>Dikarya</taxon>
        <taxon>Basidiomycota</taxon>
        <taxon>Agaricomycotina</taxon>
        <taxon>Agaricomycetes</taxon>
        <taxon>Agaricomycetidae</taxon>
        <taxon>Agaricales</taxon>
        <taxon>Pleurotineae</taxon>
        <taxon>Pleurotaceae</taxon>
        <taxon>Pleurotus</taxon>
    </lineage>
</organism>
<protein>
    <submittedName>
        <fullName evidence="1">Uncharacterized protein</fullName>
    </submittedName>
</protein>
<sequence length="274" mass="30147">MDTFGLFRGWSTRPPITSIVVQVPRHKLQPLELYVRAPVLECRTSGGHNDTSNDVFSSISAVFGRLSVQGNGEREVLRVYKDDLSLQGESDLILSFRVPTASLLGPSPLIRRVCLTIRPDPALALLVQLGFDLLLFSAAIDDEQHVHITNGTILYPRKPLDVSKPTFYIQIAERNDVPTIESISTRVNITPDTARTSLLAGARVSTTQLDPTATALQFTSFSARICWPTIVDNSASKVCIARKSAWVEVSAEWLSYAALNPPSLVFRLNHPPAL</sequence>